<evidence type="ECO:0000313" key="2">
    <source>
        <dbReference type="Proteomes" id="UP001158067"/>
    </source>
</evidence>
<reference evidence="1 2" key="1">
    <citation type="submission" date="2017-05" db="EMBL/GenBank/DDBJ databases">
        <authorList>
            <person name="Varghese N."/>
            <person name="Submissions S."/>
        </authorList>
    </citation>
    <scope>NUCLEOTIDE SEQUENCE [LARGE SCALE GENOMIC DNA]</scope>
    <source>
        <strain evidence="1 2">DSM 25457</strain>
    </source>
</reference>
<keyword evidence="2" id="KW-1185">Reference proteome</keyword>
<name>A0ABY1QPE8_9BACT</name>
<dbReference type="EMBL" id="FXUG01000021">
    <property type="protein sequence ID" value="SMP76403.1"/>
    <property type="molecule type" value="Genomic_DNA"/>
</dbReference>
<organism evidence="1 2">
    <name type="scientific">Neorhodopirellula lusitana</name>
    <dbReference type="NCBI Taxonomy" id="445327"/>
    <lineage>
        <taxon>Bacteria</taxon>
        <taxon>Pseudomonadati</taxon>
        <taxon>Planctomycetota</taxon>
        <taxon>Planctomycetia</taxon>
        <taxon>Pirellulales</taxon>
        <taxon>Pirellulaceae</taxon>
        <taxon>Neorhodopirellula</taxon>
    </lineage>
</organism>
<gene>
    <name evidence="1" type="ORF">SAMN06265222_12134</name>
</gene>
<sequence>MLTMTDTDENQEEFPQMNYLRCKSPQMMCSEIHCHIDFTTCTTSSTGNTQGHLI</sequence>
<proteinExistence type="predicted"/>
<comment type="caution">
    <text evidence="1">The sequence shown here is derived from an EMBL/GenBank/DDBJ whole genome shotgun (WGS) entry which is preliminary data.</text>
</comment>
<dbReference type="Proteomes" id="UP001158067">
    <property type="component" value="Unassembled WGS sequence"/>
</dbReference>
<evidence type="ECO:0000313" key="1">
    <source>
        <dbReference type="EMBL" id="SMP76403.1"/>
    </source>
</evidence>
<accession>A0ABY1QPE8</accession>
<protein>
    <submittedName>
        <fullName evidence="1">Uncharacterized protein</fullName>
    </submittedName>
</protein>